<dbReference type="Proteomes" id="UP000268192">
    <property type="component" value="Chromosome"/>
</dbReference>
<dbReference type="EMBL" id="CP032509">
    <property type="protein sequence ID" value="AZN73276.1"/>
    <property type="molecule type" value="Genomic_DNA"/>
</dbReference>
<evidence type="ECO:0000256" key="1">
    <source>
        <dbReference type="SAM" id="MobiDB-lite"/>
    </source>
</evidence>
<dbReference type="AlphaFoldDB" id="A0A3S9B8I1"/>
<feature type="region of interest" description="Disordered" evidence="1">
    <location>
        <begin position="1"/>
        <end position="77"/>
    </location>
</feature>
<protein>
    <recommendedName>
        <fullName evidence="5">Nutrient deprivation-induced protein</fullName>
    </recommendedName>
</protein>
<keyword evidence="2" id="KW-0812">Transmembrane</keyword>
<accession>A0A3S9B8I1</accession>
<evidence type="ECO:0000313" key="3">
    <source>
        <dbReference type="EMBL" id="AZN73276.1"/>
    </source>
</evidence>
<feature type="region of interest" description="Disordered" evidence="1">
    <location>
        <begin position="160"/>
        <end position="197"/>
    </location>
</feature>
<organism evidence="3 4">
    <name type="scientific">Georhizobium profundi</name>
    <dbReference type="NCBI Taxonomy" id="2341112"/>
    <lineage>
        <taxon>Bacteria</taxon>
        <taxon>Pseudomonadati</taxon>
        <taxon>Pseudomonadota</taxon>
        <taxon>Alphaproteobacteria</taxon>
        <taxon>Hyphomicrobiales</taxon>
        <taxon>Rhizobiaceae</taxon>
        <taxon>Georhizobium</taxon>
    </lineage>
</organism>
<reference evidence="3 4" key="1">
    <citation type="submission" date="2018-09" db="EMBL/GenBank/DDBJ databases">
        <title>Marinorhizobium profundi gen. nov., sp. nov., isolated from a deep-sea sediment sample from the New Britain Trench and proposal of Marinorhizobiaceae fam. nov. in the order Rhizobiales of the class Alphaproteobacteria.</title>
        <authorList>
            <person name="Cao J."/>
        </authorList>
    </citation>
    <scope>NUCLEOTIDE SEQUENCE [LARGE SCALE GENOMIC DNA]</scope>
    <source>
        <strain evidence="3 4">WS11</strain>
    </source>
</reference>
<proteinExistence type="predicted"/>
<sequence length="197" mass="20348">MTTQKQEQTMDDNDKISGNAGPSLSSNPMNPSRHGTGAPSPLQSATDTIKDEATSVGDKARALAEDKAESIKGDAASHMHGFADALKSASETLKDKQAGPAAEMVSHAASGLEQLSRSLEGKSTGAMVDSVRRFGRENPIGFLAGSMLAGFALVRFATAAPSSDSHTNTTGSNPRTTGYGSQAGGITSTTSSERFQR</sequence>
<feature type="transmembrane region" description="Helical" evidence="2">
    <location>
        <begin position="140"/>
        <end position="158"/>
    </location>
</feature>
<evidence type="ECO:0000256" key="2">
    <source>
        <dbReference type="SAM" id="Phobius"/>
    </source>
</evidence>
<keyword evidence="2" id="KW-0472">Membrane</keyword>
<keyword evidence="4" id="KW-1185">Reference proteome</keyword>
<keyword evidence="2" id="KW-1133">Transmembrane helix</keyword>
<feature type="compositionally biased region" description="Basic and acidic residues" evidence="1">
    <location>
        <begin position="48"/>
        <end position="77"/>
    </location>
</feature>
<name>A0A3S9B8I1_9HYPH</name>
<gene>
    <name evidence="3" type="ORF">D5400_20050</name>
</gene>
<evidence type="ECO:0000313" key="4">
    <source>
        <dbReference type="Proteomes" id="UP000268192"/>
    </source>
</evidence>
<feature type="compositionally biased region" description="Polar residues" evidence="1">
    <location>
        <begin position="20"/>
        <end position="30"/>
    </location>
</feature>
<evidence type="ECO:0008006" key="5">
    <source>
        <dbReference type="Google" id="ProtNLM"/>
    </source>
</evidence>
<dbReference type="KEGG" id="abaw:D5400_20050"/>